<reference evidence="3" key="1">
    <citation type="journal article" date="2012" name="MBio">
        <title>Comparative genome analysis of Trichophyton rubrum and related dermatophytes reveals candidate genes involved in infection.</title>
        <authorList>
            <person name="Martinez D.A."/>
            <person name="Oliver B.G."/>
            <person name="Graeser Y."/>
            <person name="Goldberg J.M."/>
            <person name="Li W."/>
            <person name="Martinez-Rossi N.M."/>
            <person name="Monod M."/>
            <person name="Shelest E."/>
            <person name="Barton R.C."/>
            <person name="Birch E."/>
            <person name="Brakhage A.A."/>
            <person name="Chen Z."/>
            <person name="Gurr S.J."/>
            <person name="Heiman D."/>
            <person name="Heitman J."/>
            <person name="Kosti I."/>
            <person name="Rossi A."/>
            <person name="Saif S."/>
            <person name="Samalova M."/>
            <person name="Saunders C.W."/>
            <person name="Shea T."/>
            <person name="Summerbell R.C."/>
            <person name="Xu J."/>
            <person name="Young S."/>
            <person name="Zeng Q."/>
            <person name="Birren B.W."/>
            <person name="Cuomo C.A."/>
            <person name="White T.C."/>
        </authorList>
    </citation>
    <scope>NUCLEOTIDE SEQUENCE [LARGE SCALE GENOMIC DNA]</scope>
    <source>
        <strain evidence="3">ATCC MYA-4606 / CBS 127.97</strain>
    </source>
</reference>
<dbReference type="EMBL" id="DS995759">
    <property type="protein sequence ID" value="EGE07383.1"/>
    <property type="molecule type" value="Genomic_DNA"/>
</dbReference>
<dbReference type="AlphaFoldDB" id="F2PZR5"/>
<evidence type="ECO:0000313" key="3">
    <source>
        <dbReference type="Proteomes" id="UP000009169"/>
    </source>
</evidence>
<proteinExistence type="predicted"/>
<keyword evidence="1" id="KW-1133">Transmembrane helix</keyword>
<dbReference type="VEuPathDB" id="FungiDB:TEQG_06367"/>
<keyword evidence="1" id="KW-0812">Transmembrane</keyword>
<accession>F2PZR5</accession>
<evidence type="ECO:0000313" key="2">
    <source>
        <dbReference type="EMBL" id="EGE07383.1"/>
    </source>
</evidence>
<sequence>MLHQGLARCEQGLADQRTGILATGHHGRGGDRKMGSKARQRLLVAITITVVVVVAVAVAVDGLRLRLKLRLRSKSLLTSSLLLAGGETSAQGRKKQALTPEEQI</sequence>
<dbReference type="HOGENOM" id="CLU_2251949_0_0_1"/>
<organism evidence="2 3">
    <name type="scientific">Trichophyton equinum (strain ATCC MYA-4606 / CBS 127.97)</name>
    <name type="common">Horse ringworm fungus</name>
    <dbReference type="NCBI Taxonomy" id="559882"/>
    <lineage>
        <taxon>Eukaryota</taxon>
        <taxon>Fungi</taxon>
        <taxon>Dikarya</taxon>
        <taxon>Ascomycota</taxon>
        <taxon>Pezizomycotina</taxon>
        <taxon>Eurotiomycetes</taxon>
        <taxon>Eurotiomycetidae</taxon>
        <taxon>Onygenales</taxon>
        <taxon>Arthrodermataceae</taxon>
        <taxon>Trichophyton</taxon>
    </lineage>
</organism>
<protein>
    <submittedName>
        <fullName evidence="2">Uncharacterized protein</fullName>
    </submittedName>
</protein>
<evidence type="ECO:0000256" key="1">
    <source>
        <dbReference type="SAM" id="Phobius"/>
    </source>
</evidence>
<keyword evidence="3" id="KW-1185">Reference proteome</keyword>
<dbReference type="Proteomes" id="UP000009169">
    <property type="component" value="Unassembled WGS sequence"/>
</dbReference>
<gene>
    <name evidence="2" type="ORF">TEQG_06367</name>
</gene>
<feature type="transmembrane region" description="Helical" evidence="1">
    <location>
        <begin position="42"/>
        <end position="63"/>
    </location>
</feature>
<name>F2PZR5_TRIEC</name>
<keyword evidence="1" id="KW-0472">Membrane</keyword>